<organism evidence="4 5">
    <name type="scientific">Mycoplasmopsis cynos</name>
    <dbReference type="NCBI Taxonomy" id="171284"/>
    <lineage>
        <taxon>Bacteria</taxon>
        <taxon>Bacillati</taxon>
        <taxon>Mycoplasmatota</taxon>
        <taxon>Mycoplasmoidales</taxon>
        <taxon>Metamycoplasmataceae</taxon>
        <taxon>Mycoplasmopsis</taxon>
    </lineage>
</organism>
<dbReference type="Proteomes" id="UP000289506">
    <property type="component" value="Plasmid 13"/>
</dbReference>
<proteinExistence type="inferred from homology"/>
<evidence type="ECO:0000256" key="3">
    <source>
        <dbReference type="PIRSR" id="PIRSR005384-2"/>
    </source>
</evidence>
<dbReference type="EMBL" id="LR214986">
    <property type="protein sequence ID" value="VEU65036.1"/>
    <property type="molecule type" value="Genomic_DNA"/>
</dbReference>
<dbReference type="RefSeq" id="WP_129720945.1">
    <property type="nucleotide sequence ID" value="NZ_LR214986.1"/>
</dbReference>
<evidence type="ECO:0000313" key="4">
    <source>
        <dbReference type="EMBL" id="VEU65036.1"/>
    </source>
</evidence>
<dbReference type="InterPro" id="IPR003500">
    <property type="entry name" value="RpiB_LacA_LacB"/>
</dbReference>
<dbReference type="NCBIfam" id="TIGR00689">
    <property type="entry name" value="rpiB_lacA_lacB"/>
    <property type="match status" value="1"/>
</dbReference>
<feature type="active site" description="Proton donor" evidence="2">
    <location>
        <position position="102"/>
    </location>
</feature>
<dbReference type="GO" id="GO:0004751">
    <property type="term" value="F:ribose-5-phosphate isomerase activity"/>
    <property type="evidence" value="ECO:0007669"/>
    <property type="project" value="UniProtKB-EC"/>
</dbReference>
<evidence type="ECO:0000256" key="1">
    <source>
        <dbReference type="ARBA" id="ARBA00008754"/>
    </source>
</evidence>
<dbReference type="Pfam" id="PF02502">
    <property type="entry name" value="LacAB_rpiB"/>
    <property type="match status" value="1"/>
</dbReference>
<feature type="binding site" evidence="3">
    <location>
        <begin position="70"/>
        <end position="74"/>
    </location>
    <ligand>
        <name>D-ribulose 5-phosphate</name>
        <dbReference type="ChEBI" id="CHEBI:58121"/>
    </ligand>
</feature>
<dbReference type="EC" id="5.3.1.6" evidence="4"/>
<feature type="binding site" evidence="3">
    <location>
        <position position="103"/>
    </location>
    <ligand>
        <name>D-ribulose 5-phosphate</name>
        <dbReference type="ChEBI" id="CHEBI:58121"/>
    </ligand>
</feature>
<keyword evidence="4" id="KW-0614">Plasmid</keyword>
<comment type="similarity">
    <text evidence="1">Belongs to the LacAB/RpiB family.</text>
</comment>
<feature type="binding site" evidence="3">
    <location>
        <position position="113"/>
    </location>
    <ligand>
        <name>D-ribulose 5-phosphate</name>
        <dbReference type="ChEBI" id="CHEBI:58121"/>
    </ligand>
</feature>
<protein>
    <submittedName>
        <fullName evidence="4">Ribose-5-phosphate isomerase B (Phosphoriboisomerase B)</fullName>
        <ecNumber evidence="4">5.3.1.6</ecNumber>
    </submittedName>
</protein>
<dbReference type="GO" id="GO:0009052">
    <property type="term" value="P:pentose-phosphate shunt, non-oxidative branch"/>
    <property type="evidence" value="ECO:0007669"/>
    <property type="project" value="TreeGrafter"/>
</dbReference>
<dbReference type="PANTHER" id="PTHR30345">
    <property type="entry name" value="RIBOSE-5-PHOSPHATE ISOMERASE B"/>
    <property type="match status" value="1"/>
</dbReference>
<dbReference type="InterPro" id="IPR036569">
    <property type="entry name" value="RpiB_LacA_LacB_sf"/>
</dbReference>
<dbReference type="PANTHER" id="PTHR30345:SF0">
    <property type="entry name" value="DNA DAMAGE-REPAIR_TOLERATION PROTEIN DRT102"/>
    <property type="match status" value="1"/>
</dbReference>
<feature type="binding site" evidence="3">
    <location>
        <position position="136"/>
    </location>
    <ligand>
        <name>D-ribulose 5-phosphate</name>
        <dbReference type="ChEBI" id="CHEBI:58121"/>
    </ligand>
</feature>
<dbReference type="Gene3D" id="3.40.1400.10">
    <property type="entry name" value="Sugar-phosphate isomerase, RpiB/LacA/LacB"/>
    <property type="match status" value="1"/>
</dbReference>
<dbReference type="SUPFAM" id="SSF89623">
    <property type="entry name" value="Ribose/Galactose isomerase RpiB/AlsB"/>
    <property type="match status" value="1"/>
</dbReference>
<evidence type="ECO:0000256" key="2">
    <source>
        <dbReference type="PIRSR" id="PIRSR005384-1"/>
    </source>
</evidence>
<name>A0A449AJC4_9BACT</name>
<feature type="binding site" evidence="3">
    <location>
        <begin position="11"/>
        <end position="12"/>
    </location>
    <ligand>
        <name>D-ribulose 5-phosphate</name>
        <dbReference type="ChEBI" id="CHEBI:58121"/>
    </ligand>
</feature>
<feature type="active site" description="Proton acceptor" evidence="2">
    <location>
        <position position="69"/>
    </location>
</feature>
<geneLocation type="plasmid" evidence="4 5">
    <name>13</name>
</geneLocation>
<dbReference type="NCBIfam" id="NF004051">
    <property type="entry name" value="PRK05571.1"/>
    <property type="match status" value="1"/>
</dbReference>
<feature type="binding site" evidence="3">
    <location>
        <position position="140"/>
    </location>
    <ligand>
        <name>D-ribulose 5-phosphate</name>
        <dbReference type="ChEBI" id="CHEBI:58121"/>
    </ligand>
</feature>
<gene>
    <name evidence="4" type="primary">MCYN0787</name>
    <name evidence="4" type="ORF">NCTC10142_00817</name>
</gene>
<keyword evidence="4" id="KW-0413">Isomerase</keyword>
<reference evidence="4 5" key="1">
    <citation type="submission" date="2019-01" db="EMBL/GenBank/DDBJ databases">
        <authorList>
            <consortium name="Pathogen Informatics"/>
        </authorList>
    </citation>
    <scope>NUCLEOTIDE SEQUENCE [LARGE SCALE GENOMIC DNA]</scope>
    <source>
        <strain evidence="4 5">NCTC10142</strain>
        <plasmid evidence="5">13</plasmid>
    </source>
</reference>
<dbReference type="AlphaFoldDB" id="A0A449AJC4"/>
<dbReference type="PIRSF" id="PIRSF005384">
    <property type="entry name" value="RpiB_LacA_B"/>
    <property type="match status" value="1"/>
</dbReference>
<accession>A0A449AJC4</accession>
<evidence type="ECO:0000313" key="5">
    <source>
        <dbReference type="Proteomes" id="UP000289506"/>
    </source>
</evidence>
<sequence>MQNKIIAFSSDHGGFRLKQKLIDYVKTLGYQVVDLGPETDEIPISYAEQGHKLANYINDKHPDFGIAMCGTGLGISYALNRHKHIRAARVVSIEDAHFAKLHNDANVLVFGGRQIAFEDAKKIIDEYIHTKYEGGRHQIRIDQLDIEE</sequence>
<dbReference type="GO" id="GO:0019316">
    <property type="term" value="P:D-allose catabolic process"/>
    <property type="evidence" value="ECO:0007669"/>
    <property type="project" value="TreeGrafter"/>
</dbReference>